<evidence type="ECO:0000259" key="6">
    <source>
        <dbReference type="PROSITE" id="PS51352"/>
    </source>
</evidence>
<proteinExistence type="inferred from homology"/>
<keyword evidence="8" id="KW-1185">Reference proteome</keyword>
<reference evidence="7 8" key="1">
    <citation type="journal article" date="2020" name="J. Phycol.">
        <title>Comparative genome analysis reveals Cyanidiococcus gen. nov., a new extremophilic red algal genus sister to Cyanidioschyzon (Cyanidioschyzonaceae, Rhodophyta).</title>
        <authorList>
            <person name="Liu S.-L."/>
            <person name="Chiang Y.-R."/>
            <person name="Yoon H.S."/>
            <person name="Fu H.-Y."/>
        </authorList>
    </citation>
    <scope>NUCLEOTIDE SEQUENCE [LARGE SCALE GENOMIC DNA]</scope>
    <source>
        <strain evidence="7 8">THAL066</strain>
    </source>
</reference>
<dbReference type="CDD" id="cd02947">
    <property type="entry name" value="TRX_family"/>
    <property type="match status" value="1"/>
</dbReference>
<dbReference type="InterPro" id="IPR005746">
    <property type="entry name" value="Thioredoxin"/>
</dbReference>
<keyword evidence="5" id="KW-0676">Redox-active center</keyword>
<dbReference type="Gene3D" id="3.40.30.10">
    <property type="entry name" value="Glutaredoxin"/>
    <property type="match status" value="1"/>
</dbReference>
<feature type="domain" description="Thioredoxin" evidence="6">
    <location>
        <begin position="1"/>
        <end position="105"/>
    </location>
</feature>
<comment type="caution">
    <text evidence="7">The sequence shown here is derived from an EMBL/GenBank/DDBJ whole genome shotgun (WGS) entry which is preliminary data.</text>
</comment>
<dbReference type="Proteomes" id="UP000530660">
    <property type="component" value="Unassembled WGS sequence"/>
</dbReference>
<evidence type="ECO:0000256" key="2">
    <source>
        <dbReference type="ARBA" id="ARBA00023157"/>
    </source>
</evidence>
<evidence type="ECO:0000313" key="8">
    <source>
        <dbReference type="Proteomes" id="UP000530660"/>
    </source>
</evidence>
<comment type="similarity">
    <text evidence="3">Belongs to the thioredoxin family.</text>
</comment>
<evidence type="ECO:0000256" key="3">
    <source>
        <dbReference type="PIRNR" id="PIRNR000077"/>
    </source>
</evidence>
<evidence type="ECO:0000256" key="5">
    <source>
        <dbReference type="PIRSR" id="PIRSR000077-4"/>
    </source>
</evidence>
<feature type="site" description="Deprotonates C-terminal active site Cys" evidence="4">
    <location>
        <position position="25"/>
    </location>
</feature>
<keyword evidence="2 5" id="KW-1015">Disulfide bond</keyword>
<dbReference type="NCBIfam" id="TIGR01068">
    <property type="entry name" value="thioredoxin"/>
    <property type="match status" value="1"/>
</dbReference>
<feature type="active site" description="Nucleophile" evidence="4">
    <location>
        <position position="34"/>
    </location>
</feature>
<evidence type="ECO:0000256" key="1">
    <source>
        <dbReference type="ARBA" id="ARBA00003318"/>
    </source>
</evidence>
<dbReference type="PANTHER" id="PTHR46115">
    <property type="entry name" value="THIOREDOXIN-LIKE PROTEIN 1"/>
    <property type="match status" value="1"/>
</dbReference>
<sequence>MVKEVQSLEEFDQILEGTDKLIVVDFFAVWCGPCRYIAPVMERLQEEYKDTVVFIKVDVDKLPDLAQRCGVAAMPTFIFYKGGKKVDDLTGANEQVLRDKVRKHK</sequence>
<dbReference type="OrthoDB" id="89at2759"/>
<dbReference type="EMBL" id="VWRR01000003">
    <property type="protein sequence ID" value="KAF6004490.1"/>
    <property type="molecule type" value="Genomic_DNA"/>
</dbReference>
<feature type="site" description="Contributes to redox potential value" evidence="4">
    <location>
        <position position="33"/>
    </location>
</feature>
<name>A0A7J7IP36_9RHOD</name>
<organism evidence="7 8">
    <name type="scientific">Cyanidiococcus yangmingshanensis</name>
    <dbReference type="NCBI Taxonomy" id="2690220"/>
    <lineage>
        <taxon>Eukaryota</taxon>
        <taxon>Rhodophyta</taxon>
        <taxon>Bangiophyceae</taxon>
        <taxon>Cyanidiales</taxon>
        <taxon>Cyanidiaceae</taxon>
        <taxon>Cyanidiococcus</taxon>
    </lineage>
</organism>
<evidence type="ECO:0000313" key="7">
    <source>
        <dbReference type="EMBL" id="KAF6004490.1"/>
    </source>
</evidence>
<feature type="active site" description="Nucleophile" evidence="4">
    <location>
        <position position="31"/>
    </location>
</feature>
<protein>
    <recommendedName>
        <fullName evidence="3">Thioredoxin</fullName>
    </recommendedName>
</protein>
<dbReference type="SUPFAM" id="SSF52833">
    <property type="entry name" value="Thioredoxin-like"/>
    <property type="match status" value="1"/>
</dbReference>
<dbReference type="PRINTS" id="PR00421">
    <property type="entry name" value="THIOREDOXIN"/>
</dbReference>
<dbReference type="GO" id="GO:0015035">
    <property type="term" value="F:protein-disulfide reductase activity"/>
    <property type="evidence" value="ECO:0007669"/>
    <property type="project" value="InterPro"/>
</dbReference>
<dbReference type="InterPro" id="IPR013766">
    <property type="entry name" value="Thioredoxin_domain"/>
</dbReference>
<dbReference type="FunFam" id="3.40.30.10:FF:000245">
    <property type="entry name" value="Thioredoxin"/>
    <property type="match status" value="1"/>
</dbReference>
<dbReference type="PROSITE" id="PS00194">
    <property type="entry name" value="THIOREDOXIN_1"/>
    <property type="match status" value="1"/>
</dbReference>
<accession>A0A7J7IP36</accession>
<dbReference type="AlphaFoldDB" id="A0A7J7IP36"/>
<comment type="function">
    <text evidence="1">Participates in various redox reactions through the reversible oxidation of its active center dithiol to a disulfide and catalyzes dithiol-disulfide exchange reactions.</text>
</comment>
<dbReference type="InterPro" id="IPR036249">
    <property type="entry name" value="Thioredoxin-like_sf"/>
</dbReference>
<dbReference type="InterPro" id="IPR017937">
    <property type="entry name" value="Thioredoxin_CS"/>
</dbReference>
<feature type="site" description="Contributes to redox potential value" evidence="4">
    <location>
        <position position="32"/>
    </location>
</feature>
<feature type="disulfide bond" description="Redox-active" evidence="5">
    <location>
        <begin position="31"/>
        <end position="34"/>
    </location>
</feature>
<dbReference type="PIRSF" id="PIRSF000077">
    <property type="entry name" value="Thioredoxin"/>
    <property type="match status" value="1"/>
</dbReference>
<dbReference type="Pfam" id="PF00085">
    <property type="entry name" value="Thioredoxin"/>
    <property type="match status" value="1"/>
</dbReference>
<gene>
    <name evidence="7" type="ORF">F1559_003117</name>
</gene>
<evidence type="ECO:0000256" key="4">
    <source>
        <dbReference type="PIRSR" id="PIRSR000077-1"/>
    </source>
</evidence>
<dbReference type="PROSITE" id="PS51352">
    <property type="entry name" value="THIOREDOXIN_2"/>
    <property type="match status" value="1"/>
</dbReference>